<dbReference type="PANTHER" id="PTHR43077:SF10">
    <property type="entry name" value="TRANSPORT PERMEASE PROTEIN"/>
    <property type="match status" value="1"/>
</dbReference>
<evidence type="ECO:0000259" key="7">
    <source>
        <dbReference type="Pfam" id="PF01061"/>
    </source>
</evidence>
<feature type="compositionally biased region" description="Polar residues" evidence="5">
    <location>
        <begin position="370"/>
        <end position="380"/>
    </location>
</feature>
<sequence>MKNIMNIFKTDMKNIGTNWVAAILIGGLIILPSLYAWLNIKASWDPYGQTDQIPVGVVNEDKGATVRDEEIHVGDELVDTLKNNDDMDWKFVDRDKAMKNVEYGDYFAVIVIPENFSENLGTVIEDNPKKAKIEYYVNEKINAIAPKITQKGASVLVDKISSEFISTVNGVIFDIFNKIGIEIEEDLPDIEKFQNYVFEVEEKLPEIKKLLDDSLSDANDAQGVIDKAQGLVPDAEGVTNDGLATIDETNKFLKEAENRLNKMAPQIQEDLEKVQNIASEANDFITKAQNAEIDFSLGDKLKNGMNEKINEATERIETVEQALNQLKEHNNKQIEVEIPQNEQGGKQEGEESQDGEENDQEEKETGGSPDGNSGPDQGSVNKEEINQQINDQLQQSQEKQNQKIDETLDKLATIKKDLNEIQENVGKVDDFLTDTKKEVDSMLADLQEITANTSNRIDNFVKEYKENIEPTVLNEISNAKSTLSDARNILVEVQELIPEVSKILSSTDDNLGEGKDSLESVLNEYPYVNDKVNELADRIRELQDETDINEIINLLKNDPEAERGFFAEPVELHENKLFPIDNYGTGMTPFYTVLSIWVGALLLISLLATDLKEPELYTGKQMYLGKFLTFFTVGLLQTLIVTLGDLFLIGVEVRAPVWFVIFGLLTSFVFMAIVYTVVSVFGDVGKAMAIVLLVLQIAGSGGTYPVVLLPEFFQAINPFLPFTYAVDLMREAVGGIVWSRATRDIIFLSLVGIGFILFGVFFKQPVNKHTNKLMKKSQETGLFH</sequence>
<protein>
    <submittedName>
        <fullName evidence="9">Membrane protein</fullName>
    </submittedName>
</protein>
<feature type="compositionally biased region" description="Acidic residues" evidence="5">
    <location>
        <begin position="350"/>
        <end position="362"/>
    </location>
</feature>
<keyword evidence="3 6" id="KW-1133">Transmembrane helix</keyword>
<evidence type="ECO:0000256" key="6">
    <source>
        <dbReference type="SAM" id="Phobius"/>
    </source>
</evidence>
<dbReference type="PANTHER" id="PTHR43077">
    <property type="entry name" value="TRANSPORT PERMEASE YVFS-RELATED"/>
    <property type="match status" value="1"/>
</dbReference>
<dbReference type="InterPro" id="IPR017500">
    <property type="entry name" value="Phage_infect_YhgE_N"/>
</dbReference>
<dbReference type="RefSeq" id="WP_226371720.1">
    <property type="nucleotide sequence ID" value="NZ_JAGIKX010000054.1"/>
</dbReference>
<dbReference type="Pfam" id="PF01061">
    <property type="entry name" value="ABC2_membrane"/>
    <property type="match status" value="1"/>
</dbReference>
<evidence type="ECO:0000259" key="8">
    <source>
        <dbReference type="Pfam" id="PF12698"/>
    </source>
</evidence>
<evidence type="ECO:0000256" key="2">
    <source>
        <dbReference type="ARBA" id="ARBA00022692"/>
    </source>
</evidence>
<feature type="transmembrane region" description="Helical" evidence="6">
    <location>
        <begin position="628"/>
        <end position="651"/>
    </location>
</feature>
<evidence type="ECO:0000256" key="4">
    <source>
        <dbReference type="ARBA" id="ARBA00023136"/>
    </source>
</evidence>
<dbReference type="InterPro" id="IPR017501">
    <property type="entry name" value="Phage_infect_YhgE_C"/>
</dbReference>
<dbReference type="Pfam" id="PF12698">
    <property type="entry name" value="ABC2_membrane_3"/>
    <property type="match status" value="1"/>
</dbReference>
<feature type="transmembrane region" description="Helical" evidence="6">
    <location>
        <begin position="590"/>
        <end position="608"/>
    </location>
</feature>
<keyword evidence="4 6" id="KW-0472">Membrane</keyword>
<dbReference type="InterPro" id="IPR013525">
    <property type="entry name" value="ABC2_TM"/>
</dbReference>
<feature type="region of interest" description="Disordered" evidence="5">
    <location>
        <begin position="335"/>
        <end position="381"/>
    </location>
</feature>
<organism evidence="9 10">
    <name type="scientific">Virgibacillus alimentarius</name>
    <dbReference type="NCBI Taxonomy" id="698769"/>
    <lineage>
        <taxon>Bacteria</taxon>
        <taxon>Bacillati</taxon>
        <taxon>Bacillota</taxon>
        <taxon>Bacilli</taxon>
        <taxon>Bacillales</taxon>
        <taxon>Bacillaceae</taxon>
        <taxon>Virgibacillus</taxon>
    </lineage>
</organism>
<feature type="transmembrane region" description="Helical" evidence="6">
    <location>
        <begin position="690"/>
        <end position="709"/>
    </location>
</feature>
<reference evidence="9 10" key="1">
    <citation type="submission" date="2021-03" db="EMBL/GenBank/DDBJ databases">
        <title>Genomic Encyclopedia of Type Strains, Phase IV (KMG-IV): sequencing the most valuable type-strain genomes for metagenomic binning, comparative biology and taxonomic classification.</title>
        <authorList>
            <person name="Goeker M."/>
        </authorList>
    </citation>
    <scope>NUCLEOTIDE SEQUENCE [LARGE SCALE GENOMIC DNA]</scope>
    <source>
        <strain evidence="9 10">DSM 25790</strain>
    </source>
</reference>
<feature type="domain" description="ABC-2 type transporter transmembrane" evidence="7">
    <location>
        <begin position="616"/>
        <end position="731"/>
    </location>
</feature>
<evidence type="ECO:0000256" key="1">
    <source>
        <dbReference type="ARBA" id="ARBA00004141"/>
    </source>
</evidence>
<name>A0ABS4SFI3_9BACI</name>
<keyword evidence="2 6" id="KW-0812">Transmembrane</keyword>
<dbReference type="Gene3D" id="3.40.1710.10">
    <property type="entry name" value="abc type-2 transporter like domain"/>
    <property type="match status" value="1"/>
</dbReference>
<dbReference type="NCBIfam" id="TIGR03061">
    <property type="entry name" value="pip_yhgE_Nterm"/>
    <property type="match status" value="1"/>
</dbReference>
<evidence type="ECO:0000256" key="5">
    <source>
        <dbReference type="SAM" id="MobiDB-lite"/>
    </source>
</evidence>
<accession>A0ABS4SFI3</accession>
<dbReference type="Proteomes" id="UP001519294">
    <property type="component" value="Unassembled WGS sequence"/>
</dbReference>
<dbReference type="InterPro" id="IPR051328">
    <property type="entry name" value="T7SS_ABC-Transporter"/>
</dbReference>
<feature type="transmembrane region" description="Helical" evidence="6">
    <location>
        <begin position="657"/>
        <end position="678"/>
    </location>
</feature>
<feature type="transmembrane region" description="Helical" evidence="6">
    <location>
        <begin position="745"/>
        <end position="762"/>
    </location>
</feature>
<dbReference type="SUPFAM" id="SSF58104">
    <property type="entry name" value="Methyl-accepting chemotaxis protein (MCP) signaling domain"/>
    <property type="match status" value="1"/>
</dbReference>
<evidence type="ECO:0000256" key="3">
    <source>
        <dbReference type="ARBA" id="ARBA00022989"/>
    </source>
</evidence>
<gene>
    <name evidence="9" type="ORF">J2Z81_003109</name>
</gene>
<keyword evidence="10" id="KW-1185">Reference proteome</keyword>
<feature type="domain" description="ABC-2 type transporter transmembrane" evidence="8">
    <location>
        <begin position="26"/>
        <end position="153"/>
    </location>
</feature>
<evidence type="ECO:0000313" key="10">
    <source>
        <dbReference type="Proteomes" id="UP001519294"/>
    </source>
</evidence>
<dbReference type="EMBL" id="JAGIKX010000054">
    <property type="protein sequence ID" value="MBP2259117.1"/>
    <property type="molecule type" value="Genomic_DNA"/>
</dbReference>
<proteinExistence type="predicted"/>
<comment type="subcellular location">
    <subcellularLocation>
        <location evidence="1">Membrane</location>
        <topology evidence="1">Multi-pass membrane protein</topology>
    </subcellularLocation>
</comment>
<dbReference type="NCBIfam" id="TIGR03062">
    <property type="entry name" value="pip_yhgE_Cterm"/>
    <property type="match status" value="1"/>
</dbReference>
<comment type="caution">
    <text evidence="9">The sequence shown here is derived from an EMBL/GenBank/DDBJ whole genome shotgun (WGS) entry which is preliminary data.</text>
</comment>
<evidence type="ECO:0000313" key="9">
    <source>
        <dbReference type="EMBL" id="MBP2259117.1"/>
    </source>
</evidence>